<dbReference type="RefSeq" id="WP_135783271.1">
    <property type="nucleotide sequence ID" value="NZ_JADMRL010000004.1"/>
</dbReference>
<dbReference type="InterPro" id="IPR005146">
    <property type="entry name" value="B3/B4_tRNA-bd"/>
</dbReference>
<dbReference type="GO" id="GO:0004826">
    <property type="term" value="F:phenylalanine-tRNA ligase activity"/>
    <property type="evidence" value="ECO:0007669"/>
    <property type="project" value="InterPro"/>
</dbReference>
<dbReference type="InterPro" id="IPR020825">
    <property type="entry name" value="Phe-tRNA_synthase-like_B3/B4"/>
</dbReference>
<dbReference type="EMBL" id="SRRP01000002">
    <property type="protein sequence ID" value="TGN91248.1"/>
    <property type="molecule type" value="Genomic_DNA"/>
</dbReference>
<dbReference type="GO" id="GO:0003723">
    <property type="term" value="F:RNA binding"/>
    <property type="evidence" value="ECO:0007669"/>
    <property type="project" value="InterPro"/>
</dbReference>
<dbReference type="PANTHER" id="PTHR39209">
    <property type="match status" value="1"/>
</dbReference>
<dbReference type="SUPFAM" id="SSF56037">
    <property type="entry name" value="PheT/TilS domain"/>
    <property type="match status" value="1"/>
</dbReference>
<dbReference type="SMART" id="SM00873">
    <property type="entry name" value="B3_4"/>
    <property type="match status" value="1"/>
</dbReference>
<name>A0A4Z1DWN8_9STRE</name>
<comment type="caution">
    <text evidence="2">The sequence shown here is derived from an EMBL/GenBank/DDBJ whole genome shotgun (WGS) entry which is preliminary data.</text>
</comment>
<dbReference type="Gene3D" id="3.50.40.10">
    <property type="entry name" value="Phenylalanyl-trna Synthetase, Chain B, domain 3"/>
    <property type="match status" value="1"/>
</dbReference>
<gene>
    <name evidence="2" type="ORF">E5S68_09085</name>
</gene>
<proteinExistence type="predicted"/>
<sequence length="231" mass="26002">MDYKLDQSLANLGIETVVIGIARGVNPQAPLSSTFLAKKKEMEAWALNCDLSSVKEEAVVQGYMELLKEVGRSVKKNPPTILALIKNIQSRGFLPTINSVIDIYNVECLRSFLAIGGHDLDKIQGPIEFTISQREDTFLPILSTEKHVSETDPVYRDCQGVLAWLDVRDSEYYKFEDQTRNAIFIIQGNRATSVEMRLEALDRIREDLASCMPDLEFEKYLVTTSEAIPVP</sequence>
<protein>
    <recommendedName>
        <fullName evidence="1">B3/B4 tRNA-binding domain-containing protein</fullName>
    </recommendedName>
</protein>
<reference evidence="2 3" key="1">
    <citation type="submission" date="2019-04" db="EMBL/GenBank/DDBJ databases">
        <title>Genome sequencing of Streptococcus rubneri DSM 26920(T).</title>
        <authorList>
            <person name="Kook J.-K."/>
            <person name="Park S.-N."/>
            <person name="Lim Y.K."/>
        </authorList>
    </citation>
    <scope>NUCLEOTIDE SEQUENCE [LARGE SCALE GENOMIC DNA]</scope>
    <source>
        <strain evidence="2 3">DSM 26920</strain>
    </source>
</reference>
<dbReference type="OrthoDB" id="1550991at2"/>
<feature type="domain" description="B3/B4 tRNA-binding" evidence="1">
    <location>
        <begin position="58"/>
        <end position="213"/>
    </location>
</feature>
<evidence type="ECO:0000259" key="1">
    <source>
        <dbReference type="SMART" id="SM00873"/>
    </source>
</evidence>
<dbReference type="PANTHER" id="PTHR39209:SF2">
    <property type="entry name" value="CYTOPLASMIC PROTEIN"/>
    <property type="match status" value="1"/>
</dbReference>
<evidence type="ECO:0000313" key="2">
    <source>
        <dbReference type="EMBL" id="TGN91248.1"/>
    </source>
</evidence>
<dbReference type="Pfam" id="PF03483">
    <property type="entry name" value="B3_4"/>
    <property type="match status" value="1"/>
</dbReference>
<accession>A0A4Z1DWN8</accession>
<organism evidence="2 3">
    <name type="scientific">Streptococcus rubneri</name>
    <dbReference type="NCBI Taxonomy" id="1234680"/>
    <lineage>
        <taxon>Bacteria</taxon>
        <taxon>Bacillati</taxon>
        <taxon>Bacillota</taxon>
        <taxon>Bacilli</taxon>
        <taxon>Lactobacillales</taxon>
        <taxon>Streptococcaceae</taxon>
        <taxon>Streptococcus</taxon>
    </lineage>
</organism>
<evidence type="ECO:0000313" key="3">
    <source>
        <dbReference type="Proteomes" id="UP000297986"/>
    </source>
</evidence>
<dbReference type="Proteomes" id="UP000297986">
    <property type="component" value="Unassembled WGS sequence"/>
</dbReference>
<dbReference type="AlphaFoldDB" id="A0A4Z1DWN8"/>
<keyword evidence="3" id="KW-1185">Reference proteome</keyword>